<dbReference type="GO" id="GO:0006508">
    <property type="term" value="P:proteolysis"/>
    <property type="evidence" value="ECO:0007669"/>
    <property type="project" value="UniProtKB-KW"/>
</dbReference>
<keyword evidence="2" id="KW-0645">Protease</keyword>
<gene>
    <name evidence="6" type="ORF">HPP92_020276</name>
</gene>
<protein>
    <recommendedName>
        <fullName evidence="5">Ubiquitin-like protease family profile domain-containing protein</fullName>
    </recommendedName>
</protein>
<comment type="similarity">
    <text evidence="1">Belongs to the peptidase C48 family.</text>
</comment>
<dbReference type="InterPro" id="IPR038765">
    <property type="entry name" value="Papain-like_cys_pep_sf"/>
</dbReference>
<dbReference type="InterPro" id="IPR003653">
    <property type="entry name" value="Peptidase_C48_C"/>
</dbReference>
<evidence type="ECO:0000256" key="2">
    <source>
        <dbReference type="ARBA" id="ARBA00022670"/>
    </source>
</evidence>
<dbReference type="Gene3D" id="1.10.418.20">
    <property type="match status" value="1"/>
</dbReference>
<keyword evidence="4" id="KW-0788">Thiol protease</keyword>
<dbReference type="SUPFAM" id="SSF54001">
    <property type="entry name" value="Cysteine proteinases"/>
    <property type="match status" value="1"/>
</dbReference>
<dbReference type="GO" id="GO:0016926">
    <property type="term" value="P:protein desumoylation"/>
    <property type="evidence" value="ECO:0007669"/>
    <property type="project" value="UniProtKB-ARBA"/>
</dbReference>
<proteinExistence type="inferred from homology"/>
<accession>A0A835Q7E2</accession>
<evidence type="ECO:0000256" key="1">
    <source>
        <dbReference type="ARBA" id="ARBA00005234"/>
    </source>
</evidence>
<keyword evidence="7" id="KW-1185">Reference proteome</keyword>
<evidence type="ECO:0000259" key="5">
    <source>
        <dbReference type="PROSITE" id="PS50600"/>
    </source>
</evidence>
<sequence>MSRRPLNLDWRSILPGRVEASTPEVEIINTQTTHGLAELPFAMADRSNILVVSRAPLKKNWDQPSACLEVEIVASPLTGGIDEMQIVDHALNEEIHPMLKRAARRGPDMGGEFKSPVELHHFDIGQRSFGSAHQDVGECKMSTKSISTESHEGTSVSQASVAFKEELSLIGSDKGKSLDIFGSQVHRLDQQLQKHSKTDKYSSVDKSLQFAAGGEFTLFSTNCSLSPSSNSFSRPQRRSSRLLSKRRRTCNDSNFIDWEFEKVKNVVLLDDEDLPGRTTDGLCDEWKEVTIYYPSRDDPESVELSHSDVQCLNPEQYLSSPIMNFYIQYLHRTEFASCRPQGEHHIFNTFFYGKLQKAMSHKGDCSQYFLKLRRWWKGVNLFSKSYIILPIHGSSHWSLVIICIPGKEDESGPLVLHLDSLGLHSSQHVFNIVSNFLKEEWNCINQNHVTDVPFAGHVLQLPRIEKKKVMVPQQKNEYDCGIFVLYFIKRFLEEAPQRLRKQDLSMFSTKWFKPSEASSLRKRIQELLIEEFKKSLCHTF</sequence>
<comment type="caution">
    <text evidence="6">The sequence shown here is derived from an EMBL/GenBank/DDBJ whole genome shotgun (WGS) entry which is preliminary data.</text>
</comment>
<organism evidence="6 7">
    <name type="scientific">Vanilla planifolia</name>
    <name type="common">Vanilla</name>
    <dbReference type="NCBI Taxonomy" id="51239"/>
    <lineage>
        <taxon>Eukaryota</taxon>
        <taxon>Viridiplantae</taxon>
        <taxon>Streptophyta</taxon>
        <taxon>Embryophyta</taxon>
        <taxon>Tracheophyta</taxon>
        <taxon>Spermatophyta</taxon>
        <taxon>Magnoliopsida</taxon>
        <taxon>Liliopsida</taxon>
        <taxon>Asparagales</taxon>
        <taxon>Orchidaceae</taxon>
        <taxon>Vanilloideae</taxon>
        <taxon>Vanilleae</taxon>
        <taxon>Vanilla</taxon>
    </lineage>
</organism>
<keyword evidence="3" id="KW-0378">Hydrolase</keyword>
<dbReference type="PANTHER" id="PTHR46915">
    <property type="entry name" value="UBIQUITIN-LIKE PROTEASE 4-RELATED"/>
    <property type="match status" value="1"/>
</dbReference>
<feature type="domain" description="Ubiquitin-like protease family profile" evidence="5">
    <location>
        <begin position="302"/>
        <end position="491"/>
    </location>
</feature>
<dbReference type="GO" id="GO:0008234">
    <property type="term" value="F:cysteine-type peptidase activity"/>
    <property type="evidence" value="ECO:0007669"/>
    <property type="project" value="UniProtKB-KW"/>
</dbReference>
<dbReference type="PANTHER" id="PTHR46915:SF2">
    <property type="entry name" value="UBIQUITIN-LIKE PROTEASE 4"/>
    <property type="match status" value="1"/>
</dbReference>
<dbReference type="PROSITE" id="PS50600">
    <property type="entry name" value="ULP_PROTEASE"/>
    <property type="match status" value="1"/>
</dbReference>
<dbReference type="Proteomes" id="UP000636800">
    <property type="component" value="Chromosome 10"/>
</dbReference>
<evidence type="ECO:0000313" key="6">
    <source>
        <dbReference type="EMBL" id="KAG0464207.1"/>
    </source>
</evidence>
<dbReference type="Pfam" id="PF02902">
    <property type="entry name" value="Peptidase_C48"/>
    <property type="match status" value="1"/>
</dbReference>
<dbReference type="AlphaFoldDB" id="A0A835Q7E2"/>
<dbReference type="EMBL" id="JADCNL010000010">
    <property type="protein sequence ID" value="KAG0464207.1"/>
    <property type="molecule type" value="Genomic_DNA"/>
</dbReference>
<dbReference type="OrthoDB" id="515401at2759"/>
<evidence type="ECO:0000256" key="4">
    <source>
        <dbReference type="ARBA" id="ARBA00022807"/>
    </source>
</evidence>
<evidence type="ECO:0000256" key="3">
    <source>
        <dbReference type="ARBA" id="ARBA00022801"/>
    </source>
</evidence>
<evidence type="ECO:0000313" key="7">
    <source>
        <dbReference type="Proteomes" id="UP000636800"/>
    </source>
</evidence>
<reference evidence="6 7" key="1">
    <citation type="journal article" date="2020" name="Nat. Food">
        <title>A phased Vanilla planifolia genome enables genetic improvement of flavour and production.</title>
        <authorList>
            <person name="Hasing T."/>
            <person name="Tang H."/>
            <person name="Brym M."/>
            <person name="Khazi F."/>
            <person name="Huang T."/>
            <person name="Chambers A.H."/>
        </authorList>
    </citation>
    <scope>NUCLEOTIDE SEQUENCE [LARGE SCALE GENOMIC DNA]</scope>
    <source>
        <tissue evidence="6">Leaf</tissue>
    </source>
</reference>
<name>A0A835Q7E2_VANPL</name>
<dbReference type="Gene3D" id="3.30.310.130">
    <property type="entry name" value="Ubiquitin-related"/>
    <property type="match status" value="1"/>
</dbReference>